<proteinExistence type="predicted"/>
<dbReference type="InterPro" id="IPR052927">
    <property type="entry name" value="DCC_oxidoreductase"/>
</dbReference>
<sequence length="145" mass="16994">MTTSTPPWLQPGDRVVLFDGVCKLCNGSARFLIRHDRHRMIKLASMQSVEGQALLAWFCLPTERFESMAFIENNQLYVRSEAFVRVMKHLPQPWPLLSVISIIPKAIRDWCYDRIAQNRYRLFGRYPVCQLPSPDHKGRFLDDRD</sequence>
<dbReference type="OrthoDB" id="9785438at2"/>
<reference evidence="1 2" key="1">
    <citation type="submission" date="2019-09" db="EMBL/GenBank/DDBJ databases">
        <authorList>
            <person name="Chandra G."/>
            <person name="Truman W A."/>
        </authorList>
    </citation>
    <scope>NUCLEOTIDE SEQUENCE [LARGE SCALE GENOMIC DNA]</scope>
    <source>
        <strain evidence="1">PS691</strain>
    </source>
</reference>
<gene>
    <name evidence="1" type="ORF">PS691_01670</name>
</gene>
<evidence type="ECO:0000313" key="2">
    <source>
        <dbReference type="Proteomes" id="UP000337909"/>
    </source>
</evidence>
<name>A0A5E7BA36_PSEFL</name>
<dbReference type="PANTHER" id="PTHR33639:SF2">
    <property type="entry name" value="DUF393 DOMAIN-CONTAINING PROTEIN"/>
    <property type="match status" value="1"/>
</dbReference>
<dbReference type="InterPro" id="IPR007263">
    <property type="entry name" value="DCC1-like"/>
</dbReference>
<evidence type="ECO:0008006" key="3">
    <source>
        <dbReference type="Google" id="ProtNLM"/>
    </source>
</evidence>
<dbReference type="Pfam" id="PF04134">
    <property type="entry name" value="DCC1-like"/>
    <property type="match status" value="1"/>
</dbReference>
<dbReference type="RefSeq" id="WP_150641716.1">
    <property type="nucleotide sequence ID" value="NZ_CABVHQ010000012.1"/>
</dbReference>
<accession>A0A5E7BA36</accession>
<dbReference type="GO" id="GO:0015035">
    <property type="term" value="F:protein-disulfide reductase activity"/>
    <property type="evidence" value="ECO:0007669"/>
    <property type="project" value="InterPro"/>
</dbReference>
<dbReference type="Proteomes" id="UP000337909">
    <property type="component" value="Unassembled WGS sequence"/>
</dbReference>
<dbReference type="EMBL" id="CABVHQ010000012">
    <property type="protein sequence ID" value="VVN88506.1"/>
    <property type="molecule type" value="Genomic_DNA"/>
</dbReference>
<organism evidence="1 2">
    <name type="scientific">Pseudomonas fluorescens</name>
    <dbReference type="NCBI Taxonomy" id="294"/>
    <lineage>
        <taxon>Bacteria</taxon>
        <taxon>Pseudomonadati</taxon>
        <taxon>Pseudomonadota</taxon>
        <taxon>Gammaproteobacteria</taxon>
        <taxon>Pseudomonadales</taxon>
        <taxon>Pseudomonadaceae</taxon>
        <taxon>Pseudomonas</taxon>
    </lineage>
</organism>
<evidence type="ECO:0000313" key="1">
    <source>
        <dbReference type="EMBL" id="VVN88506.1"/>
    </source>
</evidence>
<dbReference type="AlphaFoldDB" id="A0A5E7BA36"/>
<dbReference type="PANTHER" id="PTHR33639">
    <property type="entry name" value="THIOL-DISULFIDE OXIDOREDUCTASE DCC"/>
    <property type="match status" value="1"/>
</dbReference>
<protein>
    <recommendedName>
        <fullName evidence="3">Thiol-disulfide oxidoreductase</fullName>
    </recommendedName>
</protein>